<sequence>MSITIDDHTRRRFGSADYHHMSSYSSQPPFSDPWTASSSTSTASHSASQTNGIFAAGTQDAAAAAAAALPHLNMAAIPRHTPSSQHSTHGTHAGVSSSSPSMAQYASIPVSAAPSGVYRQHDLLSVPSDPFTLNRLPQPASSAAYDTAAYTTAGSPVTTSYTPPSPSPYGQLGYATTPLRDAFAMGQDDASRRYSQQSIASAGAEFALPDHARSTLQPDDRRGFRDALEASHGMISMSQDTPRNIYDLRQHRSRGSLDSYGFPSTHSSTSSISSTGFSGYYGSVDGSVSDYSATGSDIECMPGNRTLPRPQPQQPQSHMLSAQPPAPQSMMSSFSSRVSSNTQKKHKCKVCDKRFTRPSSLQTHMYSHTGEKPFGCEVEGCGRRFSVVSNLRRHKKVHSRGGESPSDAGSEEHESP</sequence>
<gene>
    <name evidence="10" type="ORF">VTJ83DRAFT_5975</name>
</gene>
<evidence type="ECO:0000256" key="5">
    <source>
        <dbReference type="ARBA" id="ARBA00022833"/>
    </source>
</evidence>
<dbReference type="EMBL" id="JAZGUE010000005">
    <property type="protein sequence ID" value="KAL2266623.1"/>
    <property type="molecule type" value="Genomic_DNA"/>
</dbReference>
<evidence type="ECO:0000256" key="7">
    <source>
        <dbReference type="PROSITE-ProRule" id="PRU00042"/>
    </source>
</evidence>
<dbReference type="PROSITE" id="PS00028">
    <property type="entry name" value="ZINC_FINGER_C2H2_1"/>
    <property type="match status" value="2"/>
</dbReference>
<dbReference type="Pfam" id="PF00096">
    <property type="entry name" value="zf-C2H2"/>
    <property type="match status" value="2"/>
</dbReference>
<dbReference type="SMART" id="SM00355">
    <property type="entry name" value="ZnF_C2H2"/>
    <property type="match status" value="2"/>
</dbReference>
<comment type="caution">
    <text evidence="10">The sequence shown here is derived from an EMBL/GenBank/DDBJ whole genome shotgun (WGS) entry which is preliminary data.</text>
</comment>
<keyword evidence="6" id="KW-0539">Nucleus</keyword>
<feature type="compositionally biased region" description="Low complexity" evidence="8">
    <location>
        <begin position="35"/>
        <end position="46"/>
    </location>
</feature>
<accession>A0ABR4D8H9</accession>
<evidence type="ECO:0000256" key="6">
    <source>
        <dbReference type="ARBA" id="ARBA00023242"/>
    </source>
</evidence>
<feature type="compositionally biased region" description="Low complexity" evidence="8">
    <location>
        <begin position="328"/>
        <end position="340"/>
    </location>
</feature>
<dbReference type="PANTHER" id="PTHR16515:SF49">
    <property type="entry name" value="GASTRULA ZINC FINGER PROTEIN XLCGF49.1-LIKE-RELATED"/>
    <property type="match status" value="1"/>
</dbReference>
<comment type="subcellular location">
    <subcellularLocation>
        <location evidence="1">Nucleus</location>
    </subcellularLocation>
</comment>
<feature type="domain" description="C2H2-type" evidence="9">
    <location>
        <begin position="346"/>
        <end position="373"/>
    </location>
</feature>
<organism evidence="10 11">
    <name type="scientific">Remersonia thermophila</name>
    <dbReference type="NCBI Taxonomy" id="72144"/>
    <lineage>
        <taxon>Eukaryota</taxon>
        <taxon>Fungi</taxon>
        <taxon>Dikarya</taxon>
        <taxon>Ascomycota</taxon>
        <taxon>Pezizomycotina</taxon>
        <taxon>Sordariomycetes</taxon>
        <taxon>Sordariomycetidae</taxon>
        <taxon>Sordariales</taxon>
        <taxon>Sordariales incertae sedis</taxon>
        <taxon>Remersonia</taxon>
    </lineage>
</organism>
<evidence type="ECO:0000256" key="1">
    <source>
        <dbReference type="ARBA" id="ARBA00004123"/>
    </source>
</evidence>
<dbReference type="Gene3D" id="3.30.160.60">
    <property type="entry name" value="Classic Zinc Finger"/>
    <property type="match status" value="2"/>
</dbReference>
<feature type="compositionally biased region" description="Polar residues" evidence="8">
    <location>
        <begin position="81"/>
        <end position="90"/>
    </location>
</feature>
<dbReference type="Proteomes" id="UP001600064">
    <property type="component" value="Unassembled WGS sequence"/>
</dbReference>
<dbReference type="GeneID" id="98127278"/>
<name>A0ABR4D8H9_9PEZI</name>
<evidence type="ECO:0000259" key="9">
    <source>
        <dbReference type="PROSITE" id="PS50157"/>
    </source>
</evidence>
<feature type="region of interest" description="Disordered" evidence="8">
    <location>
        <begin position="392"/>
        <end position="416"/>
    </location>
</feature>
<keyword evidence="2" id="KW-0479">Metal-binding</keyword>
<dbReference type="RefSeq" id="XP_070865350.1">
    <property type="nucleotide sequence ID" value="XM_071012634.1"/>
</dbReference>
<keyword evidence="11" id="KW-1185">Reference proteome</keyword>
<reference evidence="10 11" key="1">
    <citation type="journal article" date="2024" name="Commun. Biol.">
        <title>Comparative genomic analysis of thermophilic fungi reveals convergent evolutionary adaptations and gene losses.</title>
        <authorList>
            <person name="Steindorff A.S."/>
            <person name="Aguilar-Pontes M.V."/>
            <person name="Robinson A.J."/>
            <person name="Andreopoulos B."/>
            <person name="LaButti K."/>
            <person name="Kuo A."/>
            <person name="Mondo S."/>
            <person name="Riley R."/>
            <person name="Otillar R."/>
            <person name="Haridas S."/>
            <person name="Lipzen A."/>
            <person name="Grimwood J."/>
            <person name="Schmutz J."/>
            <person name="Clum A."/>
            <person name="Reid I.D."/>
            <person name="Moisan M.C."/>
            <person name="Butler G."/>
            <person name="Nguyen T.T.M."/>
            <person name="Dewar K."/>
            <person name="Conant G."/>
            <person name="Drula E."/>
            <person name="Henrissat B."/>
            <person name="Hansel C."/>
            <person name="Singer S."/>
            <person name="Hutchinson M.I."/>
            <person name="de Vries R.P."/>
            <person name="Natvig D.O."/>
            <person name="Powell A.J."/>
            <person name="Tsang A."/>
            <person name="Grigoriev I.V."/>
        </authorList>
    </citation>
    <scope>NUCLEOTIDE SEQUENCE [LARGE SCALE GENOMIC DNA]</scope>
    <source>
        <strain evidence="10 11">ATCC 22073</strain>
    </source>
</reference>
<feature type="region of interest" description="Disordered" evidence="8">
    <location>
        <begin position="78"/>
        <end position="100"/>
    </location>
</feature>
<proteinExistence type="predicted"/>
<evidence type="ECO:0000256" key="2">
    <source>
        <dbReference type="ARBA" id="ARBA00022723"/>
    </source>
</evidence>
<protein>
    <recommendedName>
        <fullName evidence="9">C2H2-type domain-containing protein</fullName>
    </recommendedName>
</protein>
<dbReference type="PANTHER" id="PTHR16515">
    <property type="entry name" value="PR DOMAIN ZINC FINGER PROTEIN"/>
    <property type="match status" value="1"/>
</dbReference>
<dbReference type="InterPro" id="IPR050331">
    <property type="entry name" value="Zinc_finger"/>
</dbReference>
<dbReference type="SUPFAM" id="SSF57667">
    <property type="entry name" value="beta-beta-alpha zinc fingers"/>
    <property type="match status" value="1"/>
</dbReference>
<feature type="region of interest" description="Disordered" evidence="8">
    <location>
        <begin position="20"/>
        <end position="46"/>
    </location>
</feature>
<feature type="domain" description="C2H2-type" evidence="9">
    <location>
        <begin position="374"/>
        <end position="403"/>
    </location>
</feature>
<evidence type="ECO:0000256" key="3">
    <source>
        <dbReference type="ARBA" id="ARBA00022737"/>
    </source>
</evidence>
<keyword evidence="3" id="KW-0677">Repeat</keyword>
<evidence type="ECO:0000256" key="8">
    <source>
        <dbReference type="SAM" id="MobiDB-lite"/>
    </source>
</evidence>
<dbReference type="PROSITE" id="PS50157">
    <property type="entry name" value="ZINC_FINGER_C2H2_2"/>
    <property type="match status" value="2"/>
</dbReference>
<feature type="region of interest" description="Disordered" evidence="8">
    <location>
        <begin position="295"/>
        <end position="341"/>
    </location>
</feature>
<evidence type="ECO:0000313" key="11">
    <source>
        <dbReference type="Proteomes" id="UP001600064"/>
    </source>
</evidence>
<dbReference type="InterPro" id="IPR013087">
    <property type="entry name" value="Znf_C2H2_type"/>
</dbReference>
<evidence type="ECO:0000313" key="10">
    <source>
        <dbReference type="EMBL" id="KAL2266623.1"/>
    </source>
</evidence>
<keyword evidence="5" id="KW-0862">Zinc</keyword>
<keyword evidence="4 7" id="KW-0863">Zinc-finger</keyword>
<dbReference type="InterPro" id="IPR036236">
    <property type="entry name" value="Znf_C2H2_sf"/>
</dbReference>
<evidence type="ECO:0000256" key="4">
    <source>
        <dbReference type="ARBA" id="ARBA00022771"/>
    </source>
</evidence>